<gene>
    <name evidence="1" type="ORF">BC751_2881</name>
</gene>
<comment type="caution">
    <text evidence="1">The sequence shown here is derived from an EMBL/GenBank/DDBJ whole genome shotgun (WGS) entry which is preliminary data.</text>
</comment>
<organism evidence="1 2">
    <name type="scientific">Cecembia calidifontis</name>
    <dbReference type="NCBI Taxonomy" id="1187080"/>
    <lineage>
        <taxon>Bacteria</taxon>
        <taxon>Pseudomonadati</taxon>
        <taxon>Bacteroidota</taxon>
        <taxon>Cytophagia</taxon>
        <taxon>Cytophagales</taxon>
        <taxon>Cyclobacteriaceae</taxon>
        <taxon>Cecembia</taxon>
    </lineage>
</organism>
<dbReference type="EMBL" id="SGXG01000001">
    <property type="protein sequence ID" value="RZS97277.1"/>
    <property type="molecule type" value="Genomic_DNA"/>
</dbReference>
<reference evidence="1 2" key="1">
    <citation type="submission" date="2019-02" db="EMBL/GenBank/DDBJ databases">
        <title>Genomic Encyclopedia of Archaeal and Bacterial Type Strains, Phase II (KMG-II): from individual species to whole genera.</title>
        <authorList>
            <person name="Goeker M."/>
        </authorList>
    </citation>
    <scope>NUCLEOTIDE SEQUENCE [LARGE SCALE GENOMIC DNA]</scope>
    <source>
        <strain evidence="1 2">DSM 21411</strain>
    </source>
</reference>
<proteinExistence type="predicted"/>
<name>A0A4Q7PBC0_9BACT</name>
<sequence>MDENDPSIVDILYKNTGMRLEDWISMIKVLHLDKQDEIIKFLIESEGLNYKTAHFIAFKALRSHKRDQNKDN</sequence>
<dbReference type="Proteomes" id="UP000292209">
    <property type="component" value="Unassembled WGS sequence"/>
</dbReference>
<accession>A0A4Q7PBC0</accession>
<keyword evidence="2" id="KW-1185">Reference proteome</keyword>
<protein>
    <submittedName>
        <fullName evidence="1">Uncharacterized protein</fullName>
    </submittedName>
</protein>
<evidence type="ECO:0000313" key="1">
    <source>
        <dbReference type="EMBL" id="RZS97277.1"/>
    </source>
</evidence>
<dbReference type="AlphaFoldDB" id="A0A4Q7PBC0"/>
<dbReference type="OrthoDB" id="9809825at2"/>
<dbReference type="RefSeq" id="WP_130276094.1">
    <property type="nucleotide sequence ID" value="NZ_SGXG01000001.1"/>
</dbReference>
<evidence type="ECO:0000313" key="2">
    <source>
        <dbReference type="Proteomes" id="UP000292209"/>
    </source>
</evidence>